<evidence type="ECO:0000313" key="2">
    <source>
        <dbReference type="EMBL" id="CAD6998786.1"/>
    </source>
</evidence>
<dbReference type="OrthoDB" id="6370328at2759"/>
<dbReference type="AlphaFoldDB" id="A0A811ULL3"/>
<organism evidence="2 3">
    <name type="scientific">Ceratitis capitata</name>
    <name type="common">Mediterranean fruit fly</name>
    <name type="synonym">Tephritis capitata</name>
    <dbReference type="NCBI Taxonomy" id="7213"/>
    <lineage>
        <taxon>Eukaryota</taxon>
        <taxon>Metazoa</taxon>
        <taxon>Ecdysozoa</taxon>
        <taxon>Arthropoda</taxon>
        <taxon>Hexapoda</taxon>
        <taxon>Insecta</taxon>
        <taxon>Pterygota</taxon>
        <taxon>Neoptera</taxon>
        <taxon>Endopterygota</taxon>
        <taxon>Diptera</taxon>
        <taxon>Brachycera</taxon>
        <taxon>Muscomorpha</taxon>
        <taxon>Tephritoidea</taxon>
        <taxon>Tephritidae</taxon>
        <taxon>Ceratitis</taxon>
        <taxon>Ceratitis</taxon>
    </lineage>
</organism>
<protein>
    <submittedName>
        <fullName evidence="2">(Mediterranean fruit fly) hypothetical protein</fullName>
    </submittedName>
</protein>
<sequence>MWPNPGQANSRNYKNFINISNLFIEYPDDEPGRDSDEPQTGEIGDITKHKLSTLGTPEDVKQAHRSYLQMQSEY</sequence>
<dbReference type="Proteomes" id="UP000606786">
    <property type="component" value="Unassembled WGS sequence"/>
</dbReference>
<dbReference type="EMBL" id="CAJHJT010000012">
    <property type="protein sequence ID" value="CAD6998786.1"/>
    <property type="molecule type" value="Genomic_DNA"/>
</dbReference>
<evidence type="ECO:0000313" key="3">
    <source>
        <dbReference type="Proteomes" id="UP000606786"/>
    </source>
</evidence>
<evidence type="ECO:0000256" key="1">
    <source>
        <dbReference type="SAM" id="MobiDB-lite"/>
    </source>
</evidence>
<feature type="region of interest" description="Disordered" evidence="1">
    <location>
        <begin position="26"/>
        <end position="74"/>
    </location>
</feature>
<name>A0A811ULL3_CERCA</name>
<accession>A0A811ULL3</accession>
<keyword evidence="3" id="KW-1185">Reference proteome</keyword>
<reference evidence="2" key="1">
    <citation type="submission" date="2020-11" db="EMBL/GenBank/DDBJ databases">
        <authorList>
            <person name="Whitehead M."/>
        </authorList>
    </citation>
    <scope>NUCLEOTIDE SEQUENCE</scope>
    <source>
        <strain evidence="2">EGII</strain>
    </source>
</reference>
<comment type="caution">
    <text evidence="2">The sequence shown here is derived from an EMBL/GenBank/DDBJ whole genome shotgun (WGS) entry which is preliminary data.</text>
</comment>
<proteinExistence type="predicted"/>
<gene>
    <name evidence="2" type="ORF">CCAP1982_LOCUS7340</name>
</gene>